<dbReference type="Proteomes" id="UP001358586">
    <property type="component" value="Chromosome 10"/>
</dbReference>
<reference evidence="3 4" key="1">
    <citation type="submission" date="2023-03" db="EMBL/GenBank/DDBJ databases">
        <title>WGS of Gossypium arboreum.</title>
        <authorList>
            <person name="Yu D."/>
        </authorList>
    </citation>
    <scope>NUCLEOTIDE SEQUENCE [LARGE SCALE GENOMIC DNA]</scope>
    <source>
        <tissue evidence="3">Leaf</tissue>
    </source>
</reference>
<organism evidence="3 4">
    <name type="scientific">Gossypium arboreum</name>
    <name type="common">Tree cotton</name>
    <name type="synonym">Gossypium nanking</name>
    <dbReference type="NCBI Taxonomy" id="29729"/>
    <lineage>
        <taxon>Eukaryota</taxon>
        <taxon>Viridiplantae</taxon>
        <taxon>Streptophyta</taxon>
        <taxon>Embryophyta</taxon>
        <taxon>Tracheophyta</taxon>
        <taxon>Spermatophyta</taxon>
        <taxon>Magnoliopsida</taxon>
        <taxon>eudicotyledons</taxon>
        <taxon>Gunneridae</taxon>
        <taxon>Pentapetalae</taxon>
        <taxon>rosids</taxon>
        <taxon>malvids</taxon>
        <taxon>Malvales</taxon>
        <taxon>Malvaceae</taxon>
        <taxon>Malvoideae</taxon>
        <taxon>Gossypium</taxon>
    </lineage>
</organism>
<accession>A0ABR0NFX2</accession>
<comment type="caution">
    <text evidence="3">The sequence shown here is derived from an EMBL/GenBank/DDBJ whole genome shotgun (WGS) entry which is preliminary data.</text>
</comment>
<evidence type="ECO:0000256" key="1">
    <source>
        <dbReference type="SAM" id="MobiDB-lite"/>
    </source>
</evidence>
<name>A0ABR0NFX2_GOSAR</name>
<evidence type="ECO:0000256" key="2">
    <source>
        <dbReference type="SAM" id="SignalP"/>
    </source>
</evidence>
<protein>
    <submittedName>
        <fullName evidence="3">Uncharacterized protein</fullName>
    </submittedName>
</protein>
<feature type="chain" id="PRO_5046188824" evidence="2">
    <location>
        <begin position="24"/>
        <end position="95"/>
    </location>
</feature>
<keyword evidence="2" id="KW-0732">Signal</keyword>
<feature type="signal peptide" evidence="2">
    <location>
        <begin position="1"/>
        <end position="23"/>
    </location>
</feature>
<gene>
    <name evidence="3" type="ORF">PVK06_035077</name>
</gene>
<feature type="region of interest" description="Disordered" evidence="1">
    <location>
        <begin position="25"/>
        <end position="45"/>
    </location>
</feature>
<evidence type="ECO:0000313" key="4">
    <source>
        <dbReference type="Proteomes" id="UP001358586"/>
    </source>
</evidence>
<sequence length="95" mass="10853">MRRDTEPLFATTVFLLSILLVKGKDETTPNSDEQTKCGEESNDISKDEKLALEERFKAAGGNHQIDLESKHCSHDETFKKFQEDTQRNLLKALLE</sequence>
<proteinExistence type="predicted"/>
<dbReference type="EMBL" id="JARKNE010000010">
    <property type="protein sequence ID" value="KAK5793903.1"/>
    <property type="molecule type" value="Genomic_DNA"/>
</dbReference>
<keyword evidence="4" id="KW-1185">Reference proteome</keyword>
<evidence type="ECO:0000313" key="3">
    <source>
        <dbReference type="EMBL" id="KAK5793903.1"/>
    </source>
</evidence>